<dbReference type="Pfam" id="PF09619">
    <property type="entry name" value="YscW"/>
    <property type="match status" value="1"/>
</dbReference>
<dbReference type="Pfam" id="PF03724">
    <property type="entry name" value="META"/>
    <property type="match status" value="1"/>
</dbReference>
<evidence type="ECO:0000256" key="1">
    <source>
        <dbReference type="SAM" id="SignalP"/>
    </source>
</evidence>
<dbReference type="InterPro" id="IPR039366">
    <property type="entry name" value="Pilotin"/>
</dbReference>
<dbReference type="Gene3D" id="2.40.128.270">
    <property type="match status" value="1"/>
</dbReference>
<feature type="domain" description="DUF306" evidence="2">
    <location>
        <begin position="343"/>
        <end position="450"/>
    </location>
</feature>
<dbReference type="AlphaFoldDB" id="A0A6N7LTH5"/>
<comment type="caution">
    <text evidence="3">The sequence shown here is derived from an EMBL/GenBank/DDBJ whole genome shotgun (WGS) entry which is preliminary data.</text>
</comment>
<dbReference type="RefSeq" id="WP_153498497.1">
    <property type="nucleotide sequence ID" value="NZ_JBMZXE010000060.1"/>
</dbReference>
<evidence type="ECO:0000313" key="4">
    <source>
        <dbReference type="Proteomes" id="UP000469421"/>
    </source>
</evidence>
<sequence>MKQYVLILLSAALALTGCSDGEPTPSAPATEASSDNPLSGVWVRDDQVLVLENNGDFYLPNDPLRQGLSWEQQDNQFTFHFLDSNALRIEQRSLQGTQQDDTLTLTARDNAPAVEPAADAEQDEAQDSTSLLFAGDYQRDSNAVGYLGGRVQLPDGAELPQQAVLTVTLLSESDVVLRRVIRLNGSDNRYPFRLYYPASAVEPQQTYQISSQILAGGGIFYQSDVTDLNRNEHGFDNITLPLDPVMTDSETLRGALVWQQSAPVFILCNSDQRLQVSGPQGEALVNDIRKNMAYPQQPRIATVSGVRRKIPGDPQGATQAAIAVESYSLSAAGSLEDCTIPSAELANTRWQLTHLGEQTVDLPENGKPPFLTLSEAQARGHGGCNGFQGGYQQEGQTLNFTSLTSTEMACPALETEQAFHQALGRSDHYRIDGELLTLFDSEDKPVASFQAVYL</sequence>
<evidence type="ECO:0000313" key="3">
    <source>
        <dbReference type="EMBL" id="MQX51701.1"/>
    </source>
</evidence>
<gene>
    <name evidence="3" type="ORF">GFN93_00480</name>
</gene>
<feature type="chain" id="PRO_5026937255" evidence="1">
    <location>
        <begin position="22"/>
        <end position="454"/>
    </location>
</feature>
<dbReference type="InterPro" id="IPR038670">
    <property type="entry name" value="HslJ-like_sf"/>
</dbReference>
<dbReference type="PANTHER" id="PTHR35535:SF1">
    <property type="entry name" value="HEAT SHOCK PROTEIN HSLJ"/>
    <property type="match status" value="1"/>
</dbReference>
<dbReference type="PROSITE" id="PS51257">
    <property type="entry name" value="PROKAR_LIPOPROTEIN"/>
    <property type="match status" value="1"/>
</dbReference>
<keyword evidence="4" id="KW-1185">Reference proteome</keyword>
<dbReference type="InterPro" id="IPR053147">
    <property type="entry name" value="Hsp_HslJ-like"/>
</dbReference>
<proteinExistence type="predicted"/>
<reference evidence="3 4" key="1">
    <citation type="submission" date="2019-10" db="EMBL/GenBank/DDBJ databases">
        <title>Alcanivorax sp.PA15-N-34 draft genome sequence.</title>
        <authorList>
            <person name="Liao X."/>
            <person name="Shao Z."/>
        </authorList>
    </citation>
    <scope>NUCLEOTIDE SEQUENCE [LARGE SCALE GENOMIC DNA]</scope>
    <source>
        <strain evidence="3 4">PA15-N-34</strain>
    </source>
</reference>
<dbReference type="PANTHER" id="PTHR35535">
    <property type="entry name" value="HEAT SHOCK PROTEIN HSLJ"/>
    <property type="match status" value="1"/>
</dbReference>
<name>A0A6N7LTH5_9GAMM</name>
<dbReference type="EMBL" id="WIRE01000001">
    <property type="protein sequence ID" value="MQX51701.1"/>
    <property type="molecule type" value="Genomic_DNA"/>
</dbReference>
<dbReference type="Proteomes" id="UP000469421">
    <property type="component" value="Unassembled WGS sequence"/>
</dbReference>
<evidence type="ECO:0000259" key="2">
    <source>
        <dbReference type="Pfam" id="PF03724"/>
    </source>
</evidence>
<dbReference type="InterPro" id="IPR005184">
    <property type="entry name" value="DUF306_Meta_HslJ"/>
</dbReference>
<accession>A0A6N7LTH5</accession>
<organism evidence="3 4">
    <name type="scientific">Alcanivorax sediminis</name>
    <dbReference type="NCBI Taxonomy" id="2663008"/>
    <lineage>
        <taxon>Bacteria</taxon>
        <taxon>Pseudomonadati</taxon>
        <taxon>Pseudomonadota</taxon>
        <taxon>Gammaproteobacteria</taxon>
        <taxon>Oceanospirillales</taxon>
        <taxon>Alcanivoracaceae</taxon>
        <taxon>Alcanivorax</taxon>
    </lineage>
</organism>
<protein>
    <submittedName>
        <fullName evidence="3">META domain-containing protein</fullName>
    </submittedName>
</protein>
<keyword evidence="1" id="KW-0732">Signal</keyword>
<feature type="signal peptide" evidence="1">
    <location>
        <begin position="1"/>
        <end position="21"/>
    </location>
</feature>